<dbReference type="PROSITE" id="PS50005">
    <property type="entry name" value="TPR"/>
    <property type="match status" value="2"/>
</dbReference>
<keyword evidence="5" id="KW-1185">Reference proteome</keyword>
<evidence type="ECO:0000313" key="5">
    <source>
        <dbReference type="Proteomes" id="UP000515312"/>
    </source>
</evidence>
<evidence type="ECO:0000256" key="2">
    <source>
        <dbReference type="SAM" id="MobiDB-lite"/>
    </source>
</evidence>
<dbReference type="RefSeq" id="WP_186746331.1">
    <property type="nucleotide sequence ID" value="NZ_CP060394.1"/>
</dbReference>
<gene>
    <name evidence="4" type="ORF">H7849_10530</name>
</gene>
<dbReference type="SMART" id="SM00028">
    <property type="entry name" value="TPR"/>
    <property type="match status" value="8"/>
</dbReference>
<dbReference type="InterPro" id="IPR011990">
    <property type="entry name" value="TPR-like_helical_dom_sf"/>
</dbReference>
<feature type="signal peptide" evidence="3">
    <location>
        <begin position="1"/>
        <end position="21"/>
    </location>
</feature>
<dbReference type="PANTHER" id="PTHR44216">
    <property type="entry name" value="PROTEIN O-MANNOSYL-TRANSFERASE TMTC2"/>
    <property type="match status" value="1"/>
</dbReference>
<evidence type="ECO:0000256" key="1">
    <source>
        <dbReference type="PROSITE-ProRule" id="PRU00339"/>
    </source>
</evidence>
<dbReference type="GO" id="GO:0035269">
    <property type="term" value="P:protein O-linked glycosylation via mannose"/>
    <property type="evidence" value="ECO:0007669"/>
    <property type="project" value="TreeGrafter"/>
</dbReference>
<dbReference type="KEGG" id="adin:H7849_10530"/>
<dbReference type="InterPro" id="IPR052384">
    <property type="entry name" value="TMTC_O-mannosyltransferase"/>
</dbReference>
<evidence type="ECO:0000256" key="3">
    <source>
        <dbReference type="SAM" id="SignalP"/>
    </source>
</evidence>
<feature type="region of interest" description="Disordered" evidence="2">
    <location>
        <begin position="129"/>
        <end position="149"/>
    </location>
</feature>
<keyword evidence="3" id="KW-0732">Signal</keyword>
<feature type="region of interest" description="Disordered" evidence="2">
    <location>
        <begin position="22"/>
        <end position="45"/>
    </location>
</feature>
<sequence length="439" mass="47509">MKSLKYLATIVFTSALLSAHAQSVPMPPGTSTNEPSPEAAAKSADDPLAQAEAAIDTKDFAHARSLLDTYLSGHSNDARALFDRGYVEDAQEHDHAAANYYQKAIAADPNQFESHLAVGLILARQDKQQDAHQQLEAASRLEPNPPNPAAKAQAFRALAELDRSANPDAAKQELIQALSISPETPADLLLTGEIAEAEGDEVNAETAYRRALNQQPESSAATAGLAHVLIAQKKYADAEPLIKSALIRDPDDPALNSQLAIVLNAEGKQNESVAALEKLHAKQPDDASISGMLADAYTQAGAADKADPLYVQLLKSNPNDPALLTARGENLIRQQRYAEAVVVLQKTVSLRPDSGNAWSSLAFAASENHQPQLVIDSLSARSKYLEETPATYFLWATAYDNLHHTREAADYYHKFLTASNGRFPDQEWQAKHRLVTLGK</sequence>
<accession>A0A7G8BP11</accession>
<feature type="repeat" description="TPR" evidence="1">
    <location>
        <begin position="321"/>
        <end position="354"/>
    </location>
</feature>
<organism evidence="4 5">
    <name type="scientific">Alloacidobacterium dinghuense</name>
    <dbReference type="NCBI Taxonomy" id="2763107"/>
    <lineage>
        <taxon>Bacteria</taxon>
        <taxon>Pseudomonadati</taxon>
        <taxon>Acidobacteriota</taxon>
        <taxon>Terriglobia</taxon>
        <taxon>Terriglobales</taxon>
        <taxon>Acidobacteriaceae</taxon>
        <taxon>Alloacidobacterium</taxon>
    </lineage>
</organism>
<dbReference type="InterPro" id="IPR019734">
    <property type="entry name" value="TPR_rpt"/>
</dbReference>
<dbReference type="Gene3D" id="1.25.40.10">
    <property type="entry name" value="Tetratricopeptide repeat domain"/>
    <property type="match status" value="3"/>
</dbReference>
<dbReference type="AlphaFoldDB" id="A0A7G8BP11"/>
<dbReference type="Pfam" id="PF14559">
    <property type="entry name" value="TPR_19"/>
    <property type="match status" value="2"/>
</dbReference>
<feature type="repeat" description="TPR" evidence="1">
    <location>
        <begin position="78"/>
        <end position="111"/>
    </location>
</feature>
<dbReference type="PANTHER" id="PTHR44216:SF3">
    <property type="entry name" value="PROTEIN O-MANNOSYL-TRANSFERASE TMTC2"/>
    <property type="match status" value="1"/>
</dbReference>
<dbReference type="GO" id="GO:0000030">
    <property type="term" value="F:mannosyltransferase activity"/>
    <property type="evidence" value="ECO:0007669"/>
    <property type="project" value="TreeGrafter"/>
</dbReference>
<evidence type="ECO:0000313" key="4">
    <source>
        <dbReference type="EMBL" id="QNI34281.1"/>
    </source>
</evidence>
<feature type="chain" id="PRO_5028956399" evidence="3">
    <location>
        <begin position="22"/>
        <end position="439"/>
    </location>
</feature>
<dbReference type="Pfam" id="PF13432">
    <property type="entry name" value="TPR_16"/>
    <property type="match status" value="1"/>
</dbReference>
<keyword evidence="1" id="KW-0802">TPR repeat</keyword>
<protein>
    <submittedName>
        <fullName evidence="4">Tetratricopeptide repeat protein</fullName>
    </submittedName>
</protein>
<dbReference type="Proteomes" id="UP000515312">
    <property type="component" value="Chromosome"/>
</dbReference>
<dbReference type="SUPFAM" id="SSF48452">
    <property type="entry name" value="TPR-like"/>
    <property type="match status" value="1"/>
</dbReference>
<proteinExistence type="predicted"/>
<name>A0A7G8BP11_9BACT</name>
<dbReference type="EMBL" id="CP060394">
    <property type="protein sequence ID" value="QNI34281.1"/>
    <property type="molecule type" value="Genomic_DNA"/>
</dbReference>
<reference evidence="4 5" key="1">
    <citation type="submission" date="2020-08" db="EMBL/GenBank/DDBJ databases">
        <title>Edaphobacter telluris sp. nov. and Acidobacterium dinghuensis sp. nov., two acidobacteria isolated from forest soil.</title>
        <authorList>
            <person name="Fu J."/>
            <person name="Qiu L."/>
        </authorList>
    </citation>
    <scope>NUCLEOTIDE SEQUENCE [LARGE SCALE GENOMIC DNA]</scope>
    <source>
        <strain evidence="4">4Y35</strain>
    </source>
</reference>